<keyword evidence="1" id="KW-0812">Transmembrane</keyword>
<evidence type="ECO:0000256" key="1">
    <source>
        <dbReference type="SAM" id="Phobius"/>
    </source>
</evidence>
<feature type="transmembrane region" description="Helical" evidence="1">
    <location>
        <begin position="86"/>
        <end position="108"/>
    </location>
</feature>
<reference evidence="2" key="1">
    <citation type="submission" date="2023-03" db="EMBL/GenBank/DDBJ databases">
        <title>Actinorhabdospora filicis NBRC 111898.</title>
        <authorList>
            <person name="Ichikawa N."/>
            <person name="Sato H."/>
            <person name="Tonouchi N."/>
        </authorList>
    </citation>
    <scope>NUCLEOTIDE SEQUENCE</scope>
    <source>
        <strain evidence="2">NBRC 111898</strain>
    </source>
</reference>
<dbReference type="EMBL" id="BSTX01000004">
    <property type="protein sequence ID" value="GLZ80905.1"/>
    <property type="molecule type" value="Genomic_DNA"/>
</dbReference>
<name>A0A9W6SQ39_9ACTN</name>
<sequence length="145" mass="14782">MPEPESPRPEPVPTRIRVPDSDSYLRTRTVAATAGGGTLLAAVPVLALTPWARPVPAAGWVMVFASAAAVIAGGALALGVRLKAPIAFLGWSGLAAAVALAVGLIPVFQGPPGLLFAPLCCGLQAFAIALDVACAVFAVWHYDTE</sequence>
<organism evidence="2 3">
    <name type="scientific">Actinorhabdospora filicis</name>
    <dbReference type="NCBI Taxonomy" id="1785913"/>
    <lineage>
        <taxon>Bacteria</taxon>
        <taxon>Bacillati</taxon>
        <taxon>Actinomycetota</taxon>
        <taxon>Actinomycetes</taxon>
        <taxon>Micromonosporales</taxon>
        <taxon>Micromonosporaceae</taxon>
        <taxon>Actinorhabdospora</taxon>
    </lineage>
</organism>
<dbReference type="AlphaFoldDB" id="A0A9W6SQ39"/>
<accession>A0A9W6SQ39</accession>
<keyword evidence="1" id="KW-1133">Transmembrane helix</keyword>
<feature type="transmembrane region" description="Helical" evidence="1">
    <location>
        <begin position="57"/>
        <end position="79"/>
    </location>
</feature>
<dbReference type="Proteomes" id="UP001165079">
    <property type="component" value="Unassembled WGS sequence"/>
</dbReference>
<dbReference type="RefSeq" id="WP_285666190.1">
    <property type="nucleotide sequence ID" value="NZ_BSTX01000004.1"/>
</dbReference>
<feature type="transmembrane region" description="Helical" evidence="1">
    <location>
        <begin position="114"/>
        <end position="140"/>
    </location>
</feature>
<evidence type="ECO:0000313" key="2">
    <source>
        <dbReference type="EMBL" id="GLZ80905.1"/>
    </source>
</evidence>
<keyword evidence="1" id="KW-0472">Membrane</keyword>
<comment type="caution">
    <text evidence="2">The sequence shown here is derived from an EMBL/GenBank/DDBJ whole genome shotgun (WGS) entry which is preliminary data.</text>
</comment>
<evidence type="ECO:0000313" key="3">
    <source>
        <dbReference type="Proteomes" id="UP001165079"/>
    </source>
</evidence>
<proteinExistence type="predicted"/>
<keyword evidence="3" id="KW-1185">Reference proteome</keyword>
<protein>
    <submittedName>
        <fullName evidence="2">Uncharacterized protein</fullName>
    </submittedName>
</protein>
<feature type="transmembrane region" description="Helical" evidence="1">
    <location>
        <begin position="30"/>
        <end position="51"/>
    </location>
</feature>
<gene>
    <name evidence="2" type="ORF">Afil01_57120</name>
</gene>